<proteinExistence type="predicted"/>
<keyword evidence="4" id="KW-1185">Reference proteome</keyword>
<evidence type="ECO:0000256" key="1">
    <source>
        <dbReference type="SAM" id="Phobius"/>
    </source>
</evidence>
<keyword evidence="1" id="KW-1133">Transmembrane helix</keyword>
<dbReference type="InterPro" id="IPR006527">
    <property type="entry name" value="F-box-assoc_dom_typ1"/>
</dbReference>
<dbReference type="EMBL" id="JAUIZM010000011">
    <property type="protein sequence ID" value="KAK1355905.1"/>
    <property type="molecule type" value="Genomic_DNA"/>
</dbReference>
<dbReference type="Pfam" id="PF07734">
    <property type="entry name" value="FBA_1"/>
    <property type="match status" value="1"/>
</dbReference>
<evidence type="ECO:0000259" key="2">
    <source>
        <dbReference type="Pfam" id="PF07734"/>
    </source>
</evidence>
<reference evidence="3" key="1">
    <citation type="submission" date="2023-02" db="EMBL/GenBank/DDBJ databases">
        <title>Genome of toxic invasive species Heracleum sosnowskyi carries increased number of genes despite the absence of recent whole-genome duplications.</title>
        <authorList>
            <person name="Schelkunov M."/>
            <person name="Shtratnikova V."/>
            <person name="Makarenko M."/>
            <person name="Klepikova A."/>
            <person name="Omelchenko D."/>
            <person name="Novikova G."/>
            <person name="Obukhova E."/>
            <person name="Bogdanov V."/>
            <person name="Penin A."/>
            <person name="Logacheva M."/>
        </authorList>
    </citation>
    <scope>NUCLEOTIDE SEQUENCE</scope>
    <source>
        <strain evidence="3">Hsosn_3</strain>
        <tissue evidence="3">Leaf</tissue>
    </source>
</reference>
<protein>
    <recommendedName>
        <fullName evidence="2">F-box associated beta-propeller type 1 domain-containing protein</fullName>
    </recommendedName>
</protein>
<keyword evidence="1" id="KW-0812">Transmembrane</keyword>
<evidence type="ECO:0000313" key="3">
    <source>
        <dbReference type="EMBL" id="KAK1355905.1"/>
    </source>
</evidence>
<feature type="transmembrane region" description="Helical" evidence="1">
    <location>
        <begin position="196"/>
        <end position="218"/>
    </location>
</feature>
<dbReference type="PANTHER" id="PTHR31672">
    <property type="entry name" value="BNACNNG10540D PROTEIN"/>
    <property type="match status" value="1"/>
</dbReference>
<dbReference type="InterPro" id="IPR017451">
    <property type="entry name" value="F-box-assoc_interact_dom"/>
</dbReference>
<dbReference type="AlphaFoldDB" id="A0AAD8LZ93"/>
<comment type="caution">
    <text evidence="3">The sequence shown here is derived from an EMBL/GenBank/DDBJ whole genome shotgun (WGS) entry which is preliminary data.</text>
</comment>
<dbReference type="Proteomes" id="UP001237642">
    <property type="component" value="Unassembled WGS sequence"/>
</dbReference>
<evidence type="ECO:0000313" key="4">
    <source>
        <dbReference type="Proteomes" id="UP001237642"/>
    </source>
</evidence>
<keyword evidence="1" id="KW-0472">Membrane</keyword>
<name>A0AAD8LZ93_9APIA</name>
<sequence>MVLLRCILIANQPRSVAQTVYLWNPSIRKLKVVPEFRKHGKLDKAIGFWFNAEENDYEVVRIGYTGEMSFVEVYSLSSNSWKMINETCPGADEISDRDLVYVKGKLHWLATQEHGRIIVSLDMNNGKFGEKLISSSCPSGTKFYLSRVHGHSLAILRCVWSRNAFGVQKDGCSIEVYDENLTMVSRDSYDCRGQTLYPVGPFAGAILSLSMFVVGLLLSSDTDAARDMVQFPSMMFQGSLLFVSINRADLGYVYAGCNLSVLLDFRLPPPWQKDLCYSLHADTEIPKKCFTLVLPNQARTRRDT</sequence>
<feature type="domain" description="F-box associated beta-propeller type 1" evidence="2">
    <location>
        <begin position="17"/>
        <end position="162"/>
    </location>
</feature>
<dbReference type="NCBIfam" id="TIGR01640">
    <property type="entry name" value="F_box_assoc_1"/>
    <property type="match status" value="1"/>
</dbReference>
<dbReference type="InterPro" id="IPR050796">
    <property type="entry name" value="SCF_F-box_component"/>
</dbReference>
<reference evidence="3" key="2">
    <citation type="submission" date="2023-05" db="EMBL/GenBank/DDBJ databases">
        <authorList>
            <person name="Schelkunov M.I."/>
        </authorList>
    </citation>
    <scope>NUCLEOTIDE SEQUENCE</scope>
    <source>
        <strain evidence="3">Hsosn_3</strain>
        <tissue evidence="3">Leaf</tissue>
    </source>
</reference>
<dbReference type="PANTHER" id="PTHR31672:SF13">
    <property type="entry name" value="F-BOX PROTEIN CPR30-LIKE"/>
    <property type="match status" value="1"/>
</dbReference>
<gene>
    <name evidence="3" type="ORF">POM88_049161</name>
</gene>
<accession>A0AAD8LZ93</accession>
<organism evidence="3 4">
    <name type="scientific">Heracleum sosnowskyi</name>
    <dbReference type="NCBI Taxonomy" id="360622"/>
    <lineage>
        <taxon>Eukaryota</taxon>
        <taxon>Viridiplantae</taxon>
        <taxon>Streptophyta</taxon>
        <taxon>Embryophyta</taxon>
        <taxon>Tracheophyta</taxon>
        <taxon>Spermatophyta</taxon>
        <taxon>Magnoliopsida</taxon>
        <taxon>eudicotyledons</taxon>
        <taxon>Gunneridae</taxon>
        <taxon>Pentapetalae</taxon>
        <taxon>asterids</taxon>
        <taxon>campanulids</taxon>
        <taxon>Apiales</taxon>
        <taxon>Apiaceae</taxon>
        <taxon>Apioideae</taxon>
        <taxon>apioid superclade</taxon>
        <taxon>Tordylieae</taxon>
        <taxon>Tordyliinae</taxon>
        <taxon>Heracleum</taxon>
    </lineage>
</organism>